<name>X8JJD7_9AGAM</name>
<protein>
    <submittedName>
        <fullName evidence="2">Uncharacterized protein</fullName>
    </submittedName>
</protein>
<organism evidence="2 3">
    <name type="scientific">Rhizoctonia solani AG-3 Rhs1AP</name>
    <dbReference type="NCBI Taxonomy" id="1086054"/>
    <lineage>
        <taxon>Eukaryota</taxon>
        <taxon>Fungi</taxon>
        <taxon>Dikarya</taxon>
        <taxon>Basidiomycota</taxon>
        <taxon>Agaricomycotina</taxon>
        <taxon>Agaricomycetes</taxon>
        <taxon>Cantharellales</taxon>
        <taxon>Ceratobasidiaceae</taxon>
        <taxon>Rhizoctonia</taxon>
    </lineage>
</organism>
<feature type="compositionally biased region" description="Basic residues" evidence="1">
    <location>
        <begin position="353"/>
        <end position="368"/>
    </location>
</feature>
<dbReference type="OrthoDB" id="1607513at2759"/>
<feature type="compositionally biased region" description="Polar residues" evidence="1">
    <location>
        <begin position="510"/>
        <end position="520"/>
    </location>
</feature>
<proteinExistence type="predicted"/>
<dbReference type="EMBL" id="JATN01000314">
    <property type="protein sequence ID" value="EUC63754.1"/>
    <property type="molecule type" value="Genomic_DNA"/>
</dbReference>
<feature type="region of interest" description="Disordered" evidence="1">
    <location>
        <begin position="510"/>
        <end position="540"/>
    </location>
</feature>
<feature type="compositionally biased region" description="Polar residues" evidence="1">
    <location>
        <begin position="234"/>
        <end position="290"/>
    </location>
</feature>
<feature type="compositionally biased region" description="Acidic residues" evidence="1">
    <location>
        <begin position="381"/>
        <end position="400"/>
    </location>
</feature>
<comment type="caution">
    <text evidence="2">The sequence shown here is derived from an EMBL/GenBank/DDBJ whole genome shotgun (WGS) entry which is preliminary data.</text>
</comment>
<sequence>MMESASYNTHSQLLYPSSRPGTPAYVVWGYAESQVSQDAKARAEREVTQKCKAKAEARPNSKAPGPIDTPSKRWRAEPSQGSNESILDFTTDDDRAKCHLDLVDLKEIYDNPYPSDPEAQPPEIPEDETMTVLPPEGVDEEPPSGPTDDEVPPHSCAPTPLARLGSSDYTTTMSDVQLNPRRGRDESGNRFPLSSSGNVGKPPGKEKPKAVKPADNRPTSGPQHRPRDAAPPNRLQNSLAVTSHEPQAPATTPANQTRSSLPSSARTTGTYTPNLPSRGVGNTSPATPAQPSRPAKPSTSAKPSRNAAASVSKSSRAGPTRKVVRPSDPCSKCPNQSLTTQKSKPSNVGSTRSAKHQKSRHKGGRRGKALGTTRLRRQPTEDEGDGDDEGEDENEDEAEGEDVKGRTLSHACKEKLVEYFDKSTYDSEYYYFAMVLDPRYKDSLFKANSDMIEDLLSAEWMSDCANALIQTCQEFYSLPFDGPLNESQPQKSEIVGFNTFSHAFRASVPQRSGQSFNTRTVPPLGPEPPGFGHGTGQFRG</sequence>
<evidence type="ECO:0000256" key="1">
    <source>
        <dbReference type="SAM" id="MobiDB-lite"/>
    </source>
</evidence>
<feature type="compositionally biased region" description="Gly residues" evidence="1">
    <location>
        <begin position="531"/>
        <end position="540"/>
    </location>
</feature>
<feature type="compositionally biased region" description="Polar residues" evidence="1">
    <location>
        <begin position="333"/>
        <end position="352"/>
    </location>
</feature>
<feature type="region of interest" description="Disordered" evidence="1">
    <location>
        <begin position="40"/>
        <end position="94"/>
    </location>
</feature>
<gene>
    <name evidence="2" type="ORF">RSOL_427450</name>
</gene>
<feature type="compositionally biased region" description="Polar residues" evidence="1">
    <location>
        <begin position="167"/>
        <end position="177"/>
    </location>
</feature>
<feature type="non-terminal residue" evidence="2">
    <location>
        <position position="540"/>
    </location>
</feature>
<feature type="compositionally biased region" description="Basic and acidic residues" evidence="1">
    <location>
        <begin position="40"/>
        <end position="59"/>
    </location>
</feature>
<feature type="compositionally biased region" description="Acidic residues" evidence="1">
    <location>
        <begin position="137"/>
        <end position="150"/>
    </location>
</feature>
<reference evidence="3" key="1">
    <citation type="journal article" date="2014" name="Genome Announc.">
        <title>Draft genome sequence of the plant-pathogenic soil fungus Rhizoctonia solani anastomosis group 3 strain Rhs1AP.</title>
        <authorList>
            <person name="Cubeta M.A."/>
            <person name="Thomas E."/>
            <person name="Dean R.A."/>
            <person name="Jabaji S."/>
            <person name="Neate S.M."/>
            <person name="Tavantzis S."/>
            <person name="Toda T."/>
            <person name="Vilgalys R."/>
            <person name="Bharathan N."/>
            <person name="Fedorova-Abrams N."/>
            <person name="Pakala S.B."/>
            <person name="Pakala S.M."/>
            <person name="Zafar N."/>
            <person name="Joardar V."/>
            <person name="Losada L."/>
            <person name="Nierman W.C."/>
        </authorList>
    </citation>
    <scope>NUCLEOTIDE SEQUENCE [LARGE SCALE GENOMIC DNA]</scope>
    <source>
        <strain evidence="3">AG-3</strain>
    </source>
</reference>
<dbReference type="AlphaFoldDB" id="X8JJD7"/>
<feature type="compositionally biased region" description="Polar residues" evidence="1">
    <location>
        <begin position="297"/>
        <end position="317"/>
    </location>
</feature>
<feature type="region of interest" description="Disordered" evidence="1">
    <location>
        <begin position="108"/>
        <end position="406"/>
    </location>
</feature>
<evidence type="ECO:0000313" key="3">
    <source>
        <dbReference type="Proteomes" id="UP000030108"/>
    </source>
</evidence>
<dbReference type="Proteomes" id="UP000030108">
    <property type="component" value="Unassembled WGS sequence"/>
</dbReference>
<accession>X8JJD7</accession>
<feature type="compositionally biased region" description="Basic and acidic residues" evidence="1">
    <location>
        <begin position="203"/>
        <end position="215"/>
    </location>
</feature>
<evidence type="ECO:0000313" key="2">
    <source>
        <dbReference type="EMBL" id="EUC63754.1"/>
    </source>
</evidence>